<name>A0ABN9CGV3_9NEOB</name>
<accession>A0ABN9CGV3</accession>
<evidence type="ECO:0000313" key="2">
    <source>
        <dbReference type="Proteomes" id="UP001162483"/>
    </source>
</evidence>
<keyword evidence="2" id="KW-1185">Reference proteome</keyword>
<dbReference type="Proteomes" id="UP001162483">
    <property type="component" value="Unassembled WGS sequence"/>
</dbReference>
<reference evidence="1" key="1">
    <citation type="submission" date="2023-05" db="EMBL/GenBank/DDBJ databases">
        <authorList>
            <person name="Stuckert A."/>
        </authorList>
    </citation>
    <scope>NUCLEOTIDE SEQUENCE</scope>
</reference>
<dbReference type="EMBL" id="CATNWA010010102">
    <property type="protein sequence ID" value="CAI9559343.1"/>
    <property type="molecule type" value="Genomic_DNA"/>
</dbReference>
<evidence type="ECO:0000313" key="1">
    <source>
        <dbReference type="EMBL" id="CAI9559343.1"/>
    </source>
</evidence>
<sequence>MTLSTCTQRLWLTMVRPVLSGTCPVKLLYGLGHGAAAQFQGLGNLLIHLGHLYVEQQFVFFFSDPHRVFCHEVPC</sequence>
<organism evidence="1 2">
    <name type="scientific">Staurois parvus</name>
    <dbReference type="NCBI Taxonomy" id="386267"/>
    <lineage>
        <taxon>Eukaryota</taxon>
        <taxon>Metazoa</taxon>
        <taxon>Chordata</taxon>
        <taxon>Craniata</taxon>
        <taxon>Vertebrata</taxon>
        <taxon>Euteleostomi</taxon>
        <taxon>Amphibia</taxon>
        <taxon>Batrachia</taxon>
        <taxon>Anura</taxon>
        <taxon>Neobatrachia</taxon>
        <taxon>Ranoidea</taxon>
        <taxon>Ranidae</taxon>
        <taxon>Staurois</taxon>
    </lineage>
</organism>
<gene>
    <name evidence="1" type="ORF">SPARVUS_LOCUS5047700</name>
</gene>
<comment type="caution">
    <text evidence="1">The sequence shown here is derived from an EMBL/GenBank/DDBJ whole genome shotgun (WGS) entry which is preliminary data.</text>
</comment>
<proteinExistence type="predicted"/>
<protein>
    <recommendedName>
        <fullName evidence="3">Secreted protein</fullName>
    </recommendedName>
</protein>
<evidence type="ECO:0008006" key="3">
    <source>
        <dbReference type="Google" id="ProtNLM"/>
    </source>
</evidence>